<evidence type="ECO:0000313" key="3">
    <source>
        <dbReference type="Proteomes" id="UP000323646"/>
    </source>
</evidence>
<comment type="caution">
    <text evidence="2">The sequence shown here is derived from an EMBL/GenBank/DDBJ whole genome shotgun (WGS) entry which is preliminary data.</text>
</comment>
<dbReference type="Proteomes" id="UP000323646">
    <property type="component" value="Unassembled WGS sequence"/>
</dbReference>
<evidence type="ECO:0000313" key="2">
    <source>
        <dbReference type="EMBL" id="TYZ24659.1"/>
    </source>
</evidence>
<gene>
    <name evidence="2" type="ORF">FZ040_01020</name>
</gene>
<dbReference type="OrthoDB" id="9798761at2"/>
<sequence>MVGVNANNKKSFNELLKNEINGDLVLPDFQRGFVWKIDQQKALAATFLTRIPLTSLLLLQGTKKDFGYKRLCVKNKEISDVSTEDARCIFLLDGQQRLSTLKNVFSDVYSSCNGEWESVFDKIDNKLKYRWFINLWSNKRVDENTEFDDVFGIERLSKPKQLDKLEPVDLIDYIEYRKIKKGDVKNKENIKWWHPSFLYFSDNRTPAYESKKRAAEEYMIPLYKFFSDENSNVKVTAIITAIAKSRAEALKAEIAEGVKEVDEIFVEEEQRKLYDEKPEVAWEELRNNWADAMNEMVAKTVSQDIYFIELNADEIGRAVTIFENMNASGTRLSVFDLVVARAATGNRGCDSLISCINERLKEEFAIPNALASNIKEMVNIAEDMKLIKDDEIDTDFKNAFISMLPVKKKIDSISNKNGSMVKISSDDLKQNKILKLSSDEIYSSVNDVIDALKRAYAFLQYRCGLISIKNLSYRLMIIPIACIFLDKERWNNKVILDRVECWYWASIFDGSFSANQNNKSSEDIKKLFDFAVGGYTSIFDERINNVFNLRGYSDLDALLGTDDYSWNEAMHQGILSYILSRNPLDFQKTASIHLRAWEAARKLTVSYNHVDYVIDLHDHHLIPLCQDMDNKYSDSEKNLRKDKKFILNSPLNRTYITSEANTRISKDKIDSYMNDINGYSTNEHFIPSSLKKKKNENNETYYRRVLTDRYKLLSEEMKKELEYLKHDNE</sequence>
<feature type="domain" description="GmrSD restriction endonucleases N-terminal" evidence="1">
    <location>
        <begin position="13"/>
        <end position="341"/>
    </location>
</feature>
<protein>
    <submittedName>
        <fullName evidence="2">DUF262 domain-containing protein</fullName>
    </submittedName>
</protein>
<evidence type="ECO:0000259" key="1">
    <source>
        <dbReference type="Pfam" id="PF03235"/>
    </source>
</evidence>
<accession>A0A5D6WCB5</accession>
<dbReference type="EMBL" id="VTOY01000001">
    <property type="protein sequence ID" value="TYZ24659.1"/>
    <property type="molecule type" value="Genomic_DNA"/>
</dbReference>
<dbReference type="PANTHER" id="PTHR37292:SF2">
    <property type="entry name" value="DUF262 DOMAIN-CONTAINING PROTEIN"/>
    <property type="match status" value="1"/>
</dbReference>
<dbReference type="PANTHER" id="PTHR37292">
    <property type="entry name" value="VNG6097C"/>
    <property type="match status" value="1"/>
</dbReference>
<organism evidence="2 3">
    <name type="scientific">Selenomonas ruminis</name>
    <dbReference type="NCBI Taxonomy" id="2593411"/>
    <lineage>
        <taxon>Bacteria</taxon>
        <taxon>Bacillati</taxon>
        <taxon>Bacillota</taxon>
        <taxon>Negativicutes</taxon>
        <taxon>Selenomonadales</taxon>
        <taxon>Selenomonadaceae</taxon>
        <taxon>Selenomonas</taxon>
    </lineage>
</organism>
<name>A0A5D6WCB5_9FIRM</name>
<dbReference type="AlphaFoldDB" id="A0A5D6WCB5"/>
<keyword evidence="3" id="KW-1185">Reference proteome</keyword>
<reference evidence="2 3" key="1">
    <citation type="submission" date="2019-08" db="EMBL/GenBank/DDBJ databases">
        <title>Selenomonas sp. mPRGC5 and Selenomonas sp. mPRGC8 isolated from ruminal fluid of dairy goat (Capra hircus).</title>
        <authorList>
            <person name="Poothong S."/>
            <person name="Nuengjamnong C."/>
            <person name="Tanasupawat S."/>
        </authorList>
    </citation>
    <scope>NUCLEOTIDE SEQUENCE [LARGE SCALE GENOMIC DNA]</scope>
    <source>
        <strain evidence="3">mPRGC5</strain>
    </source>
</reference>
<dbReference type="Pfam" id="PF03235">
    <property type="entry name" value="GmrSD_N"/>
    <property type="match status" value="1"/>
</dbReference>
<dbReference type="InterPro" id="IPR004919">
    <property type="entry name" value="GmrSD_N"/>
</dbReference>
<proteinExistence type="predicted"/>